<keyword evidence="2 4" id="KW-0489">Methyltransferase</keyword>
<comment type="similarity">
    <text evidence="1 4">Belongs to the UPF0677 family.</text>
</comment>
<dbReference type="EMBL" id="CATVXE010000001">
    <property type="protein sequence ID" value="CAJ0679650.1"/>
    <property type="molecule type" value="Genomic_DNA"/>
</dbReference>
<dbReference type="Proteomes" id="UP001190002">
    <property type="component" value="Unassembled WGS sequence"/>
</dbReference>
<organism evidence="5 7">
    <name type="scientific">Ralstonia mannitolilytica</name>
    <dbReference type="NCBI Taxonomy" id="105219"/>
    <lineage>
        <taxon>Bacteria</taxon>
        <taxon>Pseudomonadati</taxon>
        <taxon>Pseudomonadota</taxon>
        <taxon>Betaproteobacteria</taxon>
        <taxon>Burkholderiales</taxon>
        <taxon>Burkholderiaceae</taxon>
        <taxon>Ralstonia</taxon>
    </lineage>
</organism>
<protein>
    <recommendedName>
        <fullName evidence="4">S-adenosyl-L-methionine-dependent methyltransferase</fullName>
        <ecNumber evidence="4">2.1.1.-</ecNumber>
    </recommendedName>
</protein>
<evidence type="ECO:0000313" key="5">
    <source>
        <dbReference type="EMBL" id="CAJ0679650.1"/>
    </source>
</evidence>
<dbReference type="Gene3D" id="3.40.50.150">
    <property type="entry name" value="Vaccinia Virus protein VP39"/>
    <property type="match status" value="1"/>
</dbReference>
<evidence type="ECO:0000256" key="1">
    <source>
        <dbReference type="ARBA" id="ARBA00008138"/>
    </source>
</evidence>
<evidence type="ECO:0000256" key="2">
    <source>
        <dbReference type="ARBA" id="ARBA00022603"/>
    </source>
</evidence>
<dbReference type="PANTHER" id="PTHR43619:SF2">
    <property type="entry name" value="S-ADENOSYL-L-METHIONINE-DEPENDENT METHYLTRANSFERASES SUPERFAMILY PROTEIN"/>
    <property type="match status" value="1"/>
</dbReference>
<evidence type="ECO:0000313" key="8">
    <source>
        <dbReference type="Proteomes" id="UP001190452"/>
    </source>
</evidence>
<evidence type="ECO:0000256" key="3">
    <source>
        <dbReference type="ARBA" id="ARBA00022679"/>
    </source>
</evidence>
<dbReference type="EC" id="2.1.1.-" evidence="4"/>
<evidence type="ECO:0000256" key="4">
    <source>
        <dbReference type="RuleBase" id="RU362030"/>
    </source>
</evidence>
<keyword evidence="4" id="KW-0949">S-adenosyl-L-methionine</keyword>
<gene>
    <name evidence="6" type="ORF">R77569_00649</name>
    <name evidence="5" type="ORF">R77591_00447</name>
</gene>
<dbReference type="EMBL" id="CAUDKV010000002">
    <property type="protein sequence ID" value="CAJ0852834.1"/>
    <property type="molecule type" value="Genomic_DNA"/>
</dbReference>
<reference evidence="5 8" key="1">
    <citation type="submission" date="2023-07" db="EMBL/GenBank/DDBJ databases">
        <authorList>
            <person name="Peeters C."/>
        </authorList>
    </citation>
    <scope>NUCLEOTIDE SEQUENCE</scope>
    <source>
        <strain evidence="6 8">R-77569</strain>
        <strain evidence="5">R-77591</strain>
    </source>
</reference>
<dbReference type="SUPFAM" id="SSF53335">
    <property type="entry name" value="S-adenosyl-L-methionine-dependent methyltransferases"/>
    <property type="match status" value="1"/>
</dbReference>
<dbReference type="Pfam" id="PF04072">
    <property type="entry name" value="LCM"/>
    <property type="match status" value="1"/>
</dbReference>
<dbReference type="GO" id="GO:0008168">
    <property type="term" value="F:methyltransferase activity"/>
    <property type="evidence" value="ECO:0007669"/>
    <property type="project" value="UniProtKB-UniRule"/>
</dbReference>
<comment type="function">
    <text evidence="4">Exhibits S-adenosyl-L-methionine-dependent methyltransferase activity.</text>
</comment>
<dbReference type="InterPro" id="IPR029063">
    <property type="entry name" value="SAM-dependent_MTases_sf"/>
</dbReference>
<sequence length="285" mass="31637">MTKLLHDGPEPTAERVALWRALHVLADPQPHVLDDTIGLELAAPPEDWRSRGDMHLHGSARARASIVARSRVTEDAVRNEVASGTSQYVILGAGLDTFAQRIKNSETVIRVFEIDKPDTQQWKARRLKECGYGVPDHLKLVPVDFEKGVDWFDALLAAGFNPNLPAVFSLLGVTLYLRGETNAAILRRIGSLATGSVLCASFMVPMELVEVSEQLMRRKTEQGARSRGTPFVSFYSPQEFMRACRDAGFTDIAHVSAADMAEHYFKNRRDGLHPSSLEEMVIARV</sequence>
<name>A0AAD2AHR4_9RALS</name>
<keyword evidence="8" id="KW-1185">Reference proteome</keyword>
<dbReference type="AlphaFoldDB" id="A0AAD2AHR4"/>
<evidence type="ECO:0000313" key="6">
    <source>
        <dbReference type="EMBL" id="CAJ0852834.1"/>
    </source>
</evidence>
<dbReference type="InterPro" id="IPR007213">
    <property type="entry name" value="Ppm1/Ppm2/Tcmp"/>
</dbReference>
<dbReference type="NCBIfam" id="TIGR00027">
    <property type="entry name" value="mthyl_TIGR00027"/>
    <property type="match status" value="1"/>
</dbReference>
<dbReference type="GO" id="GO:0032259">
    <property type="term" value="P:methylation"/>
    <property type="evidence" value="ECO:0007669"/>
    <property type="project" value="UniProtKB-KW"/>
</dbReference>
<dbReference type="InterPro" id="IPR011610">
    <property type="entry name" value="SAM_mthyl_Trfase_ML2640-like"/>
</dbReference>
<dbReference type="RefSeq" id="WP_222329181.1">
    <property type="nucleotide sequence ID" value="NZ_CATVXE010000001.1"/>
</dbReference>
<dbReference type="PANTHER" id="PTHR43619">
    <property type="entry name" value="S-ADENOSYL-L-METHIONINE-DEPENDENT METHYLTRANSFERASE YKTD-RELATED"/>
    <property type="match status" value="1"/>
</dbReference>
<evidence type="ECO:0000313" key="7">
    <source>
        <dbReference type="Proteomes" id="UP001190002"/>
    </source>
</evidence>
<proteinExistence type="inferred from homology"/>
<dbReference type="Proteomes" id="UP001190452">
    <property type="component" value="Unassembled WGS sequence"/>
</dbReference>
<comment type="caution">
    <text evidence="5">The sequence shown here is derived from an EMBL/GenBank/DDBJ whole genome shotgun (WGS) entry which is preliminary data.</text>
</comment>
<keyword evidence="3" id="KW-0808">Transferase</keyword>
<accession>A0AAD2AHR4</accession>